<reference evidence="5 6" key="1">
    <citation type="journal article" date="2020" name="Int. J. Syst. Evol. Microbiol.">
        <title>Novel acetic acid bacteria from cider fermentations: Acetobacter conturbans sp. nov. and Acetobacter fallax sp. nov.</title>
        <authorList>
            <person name="Sombolestani A.S."/>
            <person name="Cleenwerck I."/>
            <person name="Cnockaert M."/>
            <person name="Borremans W."/>
            <person name="Wieme A.D."/>
            <person name="De Vuyst L."/>
            <person name="Vandamme P."/>
        </authorList>
    </citation>
    <scope>NUCLEOTIDE SEQUENCE [LARGE SCALE GENOMIC DNA]</scope>
    <source>
        <strain evidence="5 6">LMG 30640</strain>
    </source>
</reference>
<evidence type="ECO:0000313" key="5">
    <source>
        <dbReference type="EMBL" id="NHN85756.1"/>
    </source>
</evidence>
<evidence type="ECO:0000259" key="4">
    <source>
        <dbReference type="Pfam" id="PF16220"/>
    </source>
</evidence>
<protein>
    <submittedName>
        <fullName evidence="5">DUF4880 domain-containing protein</fullName>
    </submittedName>
</protein>
<dbReference type="InterPro" id="IPR032623">
    <property type="entry name" value="FecR_N"/>
</dbReference>
<dbReference type="InterPro" id="IPR012373">
    <property type="entry name" value="Ferrdict_sens_TM"/>
</dbReference>
<organism evidence="5 6">
    <name type="scientific">Acetobacter musti</name>
    <dbReference type="NCBI Taxonomy" id="864732"/>
    <lineage>
        <taxon>Bacteria</taxon>
        <taxon>Pseudomonadati</taxon>
        <taxon>Pseudomonadota</taxon>
        <taxon>Alphaproteobacteria</taxon>
        <taxon>Acetobacterales</taxon>
        <taxon>Acetobacteraceae</taxon>
        <taxon>Acetobacter</taxon>
    </lineage>
</organism>
<evidence type="ECO:0000313" key="6">
    <source>
        <dbReference type="Proteomes" id="UP000635278"/>
    </source>
</evidence>
<dbReference type="PIRSF" id="PIRSF018266">
    <property type="entry name" value="FecR"/>
    <property type="match status" value="1"/>
</dbReference>
<feature type="transmembrane region" description="Helical" evidence="2">
    <location>
        <begin position="95"/>
        <end position="116"/>
    </location>
</feature>
<feature type="domain" description="FecR protein" evidence="3">
    <location>
        <begin position="126"/>
        <end position="217"/>
    </location>
</feature>
<dbReference type="EMBL" id="WOTB01000020">
    <property type="protein sequence ID" value="NHN85756.1"/>
    <property type="molecule type" value="Genomic_DNA"/>
</dbReference>
<sequence>MEQSVARMTDRQAQPPESLATEANQWAIRLTDDPDDQTLRQEFSAWHARSPAHAEAWTTALRIWSLTGAIGPELLPTSARQSPPATRPDKTRHRIIRPITAIPVTAALCCAAWLLFPTLRIAMLADYTTSTGQNRTVTLADGSSITLGGKSAIAVSYTATRRNVTLLTGEAFFQIRHDTTRPFRVSAGELRARDIGTRFDIRMDRAEIRLGVQDGKVGMSLSGTNAPPELLMQAGDEVQVDRQTGKITQNTVAPDAVGSWRSGTLMVENETIGRVIDTLSRYYPGFIVRYDSALNTRHVGGLYDLNNIPAALQAVVLPAGDHVREIAGHILLITPAKTPAGH</sequence>
<dbReference type="Gene3D" id="2.60.120.1440">
    <property type="match status" value="1"/>
</dbReference>
<dbReference type="Pfam" id="PF16220">
    <property type="entry name" value="DUF4880"/>
    <property type="match status" value="1"/>
</dbReference>
<keyword evidence="2" id="KW-0812">Transmembrane</keyword>
<feature type="domain" description="FecR N-terminal" evidence="4">
    <location>
        <begin position="22"/>
        <end position="60"/>
    </location>
</feature>
<name>A0ABX0JQL2_9PROT</name>
<proteinExistence type="predicted"/>
<dbReference type="PANTHER" id="PTHR30273:SF2">
    <property type="entry name" value="PROTEIN FECR"/>
    <property type="match status" value="1"/>
</dbReference>
<dbReference type="Proteomes" id="UP000635278">
    <property type="component" value="Unassembled WGS sequence"/>
</dbReference>
<evidence type="ECO:0000259" key="3">
    <source>
        <dbReference type="Pfam" id="PF04773"/>
    </source>
</evidence>
<accession>A0ABX0JQL2</accession>
<evidence type="ECO:0000256" key="2">
    <source>
        <dbReference type="SAM" id="Phobius"/>
    </source>
</evidence>
<keyword evidence="2" id="KW-0472">Membrane</keyword>
<gene>
    <name evidence="5" type="ORF">GOB93_14050</name>
</gene>
<comment type="caution">
    <text evidence="5">The sequence shown here is derived from an EMBL/GenBank/DDBJ whole genome shotgun (WGS) entry which is preliminary data.</text>
</comment>
<dbReference type="PANTHER" id="PTHR30273">
    <property type="entry name" value="PERIPLASMIC SIGNAL SENSOR AND SIGMA FACTOR ACTIVATOR FECR-RELATED"/>
    <property type="match status" value="1"/>
</dbReference>
<dbReference type="Pfam" id="PF04773">
    <property type="entry name" value="FecR"/>
    <property type="match status" value="1"/>
</dbReference>
<feature type="region of interest" description="Disordered" evidence="1">
    <location>
        <begin position="1"/>
        <end position="22"/>
    </location>
</feature>
<evidence type="ECO:0000256" key="1">
    <source>
        <dbReference type="SAM" id="MobiDB-lite"/>
    </source>
</evidence>
<keyword evidence="6" id="KW-1185">Reference proteome</keyword>
<keyword evidence="2" id="KW-1133">Transmembrane helix</keyword>
<dbReference type="InterPro" id="IPR006860">
    <property type="entry name" value="FecR"/>
</dbReference>